<organism evidence="1 2">
    <name type="scientific">Trifolium pratense</name>
    <name type="common">Red clover</name>
    <dbReference type="NCBI Taxonomy" id="57577"/>
    <lineage>
        <taxon>Eukaryota</taxon>
        <taxon>Viridiplantae</taxon>
        <taxon>Streptophyta</taxon>
        <taxon>Embryophyta</taxon>
        <taxon>Tracheophyta</taxon>
        <taxon>Spermatophyta</taxon>
        <taxon>Magnoliopsida</taxon>
        <taxon>eudicotyledons</taxon>
        <taxon>Gunneridae</taxon>
        <taxon>Pentapetalae</taxon>
        <taxon>rosids</taxon>
        <taxon>fabids</taxon>
        <taxon>Fabales</taxon>
        <taxon>Fabaceae</taxon>
        <taxon>Papilionoideae</taxon>
        <taxon>50 kb inversion clade</taxon>
        <taxon>NPAAA clade</taxon>
        <taxon>Hologalegina</taxon>
        <taxon>IRL clade</taxon>
        <taxon>Trifolieae</taxon>
        <taxon>Trifolium</taxon>
    </lineage>
</organism>
<name>A0A2K3KW81_TRIPR</name>
<dbReference type="GO" id="GO:0016787">
    <property type="term" value="F:hydrolase activity"/>
    <property type="evidence" value="ECO:0007669"/>
    <property type="project" value="UniProtKB-KW"/>
</dbReference>
<proteinExistence type="predicted"/>
<feature type="non-terminal residue" evidence="1">
    <location>
        <position position="95"/>
    </location>
</feature>
<accession>A0A2K3KW81</accession>
<protein>
    <submittedName>
        <fullName evidence="1">Uncharacterized protein</fullName>
    </submittedName>
</protein>
<evidence type="ECO:0000313" key="2">
    <source>
        <dbReference type="Proteomes" id="UP000236291"/>
    </source>
</evidence>
<reference evidence="1 2" key="2">
    <citation type="journal article" date="2017" name="Front. Plant Sci.">
        <title>Gene Classification and Mining of Molecular Markers Useful in Red Clover (Trifolium pratense) Breeding.</title>
        <authorList>
            <person name="Istvanek J."/>
            <person name="Dluhosova J."/>
            <person name="Dluhos P."/>
            <person name="Patkova L."/>
            <person name="Nedelnik J."/>
            <person name="Repkova J."/>
        </authorList>
    </citation>
    <scope>NUCLEOTIDE SEQUENCE [LARGE SCALE GENOMIC DNA]</scope>
    <source>
        <strain evidence="2">cv. Tatra</strain>
        <tissue evidence="1">Young leaves</tissue>
    </source>
</reference>
<gene>
    <name evidence="1" type="ORF">L195_g057505</name>
</gene>
<dbReference type="EMBL" id="ASHM01114307">
    <property type="protein sequence ID" value="PNX70550.1"/>
    <property type="molecule type" value="Genomic_DNA"/>
</dbReference>
<sequence>MNLSNRALQGICLDHAFQDSVQGCAFSFNMLYHKSPHQVVIDVFNNMRYKTRLFPDPQDVALIQIKNILAPGVADPLGHWHSCKLDINNCSSNQL</sequence>
<dbReference type="AlphaFoldDB" id="A0A2K3KW81"/>
<dbReference type="ExpressionAtlas" id="A0A2K3KW81">
    <property type="expression patterns" value="baseline"/>
</dbReference>
<evidence type="ECO:0000313" key="1">
    <source>
        <dbReference type="EMBL" id="PNX70550.1"/>
    </source>
</evidence>
<comment type="caution">
    <text evidence="1">The sequence shown here is derived from an EMBL/GenBank/DDBJ whole genome shotgun (WGS) entry which is preliminary data.</text>
</comment>
<dbReference type="Proteomes" id="UP000236291">
    <property type="component" value="Unassembled WGS sequence"/>
</dbReference>
<dbReference type="GO" id="GO:0071555">
    <property type="term" value="P:cell wall organization"/>
    <property type="evidence" value="ECO:0007669"/>
    <property type="project" value="UniProtKB-KW"/>
</dbReference>
<reference evidence="1 2" key="1">
    <citation type="journal article" date="2014" name="Am. J. Bot.">
        <title>Genome assembly and annotation for red clover (Trifolium pratense; Fabaceae).</title>
        <authorList>
            <person name="Istvanek J."/>
            <person name="Jaros M."/>
            <person name="Krenek A."/>
            <person name="Repkova J."/>
        </authorList>
    </citation>
    <scope>NUCLEOTIDE SEQUENCE [LARGE SCALE GENOMIC DNA]</scope>
    <source>
        <strain evidence="2">cv. Tatra</strain>
        <tissue evidence="1">Young leaves</tissue>
    </source>
</reference>